<protein>
    <recommendedName>
        <fullName evidence="4">MADF domain-containing protein</fullName>
    </recommendedName>
</protein>
<evidence type="ECO:0000313" key="2">
    <source>
        <dbReference type="EMBL" id="KAG8180974.1"/>
    </source>
</evidence>
<dbReference type="EMBL" id="JAFNEN010000539">
    <property type="protein sequence ID" value="KAG8180974.1"/>
    <property type="molecule type" value="Genomic_DNA"/>
</dbReference>
<feature type="region of interest" description="Disordered" evidence="1">
    <location>
        <begin position="101"/>
        <end position="127"/>
    </location>
</feature>
<accession>A0AAV6U9T3</accession>
<gene>
    <name evidence="2" type="ORF">JTE90_024722</name>
</gene>
<dbReference type="AlphaFoldDB" id="A0AAV6U9T3"/>
<organism evidence="2 3">
    <name type="scientific">Oedothorax gibbosus</name>
    <dbReference type="NCBI Taxonomy" id="931172"/>
    <lineage>
        <taxon>Eukaryota</taxon>
        <taxon>Metazoa</taxon>
        <taxon>Ecdysozoa</taxon>
        <taxon>Arthropoda</taxon>
        <taxon>Chelicerata</taxon>
        <taxon>Arachnida</taxon>
        <taxon>Araneae</taxon>
        <taxon>Araneomorphae</taxon>
        <taxon>Entelegynae</taxon>
        <taxon>Araneoidea</taxon>
        <taxon>Linyphiidae</taxon>
        <taxon>Erigoninae</taxon>
        <taxon>Oedothorax</taxon>
    </lineage>
</organism>
<evidence type="ECO:0000313" key="3">
    <source>
        <dbReference type="Proteomes" id="UP000827092"/>
    </source>
</evidence>
<proteinExistence type="predicted"/>
<name>A0AAV6U9T3_9ARAC</name>
<evidence type="ECO:0008006" key="4">
    <source>
        <dbReference type="Google" id="ProtNLM"/>
    </source>
</evidence>
<sequence>MILTQYYQECKARWAHVRDYYKRKQGKPGTGSTGEAAKRRAVLLSFLDDKNLGKRDTINSFPRETLPCADIDDLMVEVVNQVEGAHEVVEVEPSWDNEMEPGTSDFADSPPPQLLPGQRKRMTKTATRSEDRLNLLKIMGDNIKLPEMDTNDQLMSAMSKIMSTLPQLQQSQLRHQISNLVHEAQTEYLSKLNM</sequence>
<reference evidence="2 3" key="1">
    <citation type="journal article" date="2022" name="Nat. Ecol. Evol.">
        <title>A masculinizing supergene underlies an exaggerated male reproductive morph in a spider.</title>
        <authorList>
            <person name="Hendrickx F."/>
            <person name="De Corte Z."/>
            <person name="Sonet G."/>
            <person name="Van Belleghem S.M."/>
            <person name="Kostlbacher S."/>
            <person name="Vangestel C."/>
        </authorList>
    </citation>
    <scope>NUCLEOTIDE SEQUENCE [LARGE SCALE GENOMIC DNA]</scope>
    <source>
        <strain evidence="2">W744_W776</strain>
    </source>
</reference>
<comment type="caution">
    <text evidence="2">The sequence shown here is derived from an EMBL/GenBank/DDBJ whole genome shotgun (WGS) entry which is preliminary data.</text>
</comment>
<dbReference type="Proteomes" id="UP000827092">
    <property type="component" value="Unassembled WGS sequence"/>
</dbReference>
<evidence type="ECO:0000256" key="1">
    <source>
        <dbReference type="SAM" id="MobiDB-lite"/>
    </source>
</evidence>
<keyword evidence="3" id="KW-1185">Reference proteome</keyword>